<dbReference type="InterPro" id="IPR051959">
    <property type="entry name" value="PAK1-Kinase_Regulator"/>
</dbReference>
<dbReference type="GeneID" id="19973706"/>
<dbReference type="eggNOG" id="KOG0294">
    <property type="taxonomic scope" value="Eukaryota"/>
</dbReference>
<dbReference type="InParanoid" id="W2RPD1"/>
<protein>
    <recommendedName>
        <fullName evidence="4">Anaphase-promoting complex subunit 4 WD40 domain-containing protein</fullName>
    </recommendedName>
</protein>
<dbReference type="RefSeq" id="XP_008718921.1">
    <property type="nucleotide sequence ID" value="XM_008720699.1"/>
</dbReference>
<dbReference type="PANTHER" id="PTHR44675">
    <property type="entry name" value="PAK1 INTERACTING PROTEIN 1"/>
    <property type="match status" value="1"/>
</dbReference>
<dbReference type="InterPro" id="IPR036322">
    <property type="entry name" value="WD40_repeat_dom_sf"/>
</dbReference>
<evidence type="ECO:0000313" key="2">
    <source>
        <dbReference type="EMBL" id="ETN38332.1"/>
    </source>
</evidence>
<dbReference type="FunCoup" id="W2RPD1">
    <property type="interactions" value="595"/>
</dbReference>
<dbReference type="Pfam" id="PF00400">
    <property type="entry name" value="WD40"/>
    <property type="match status" value="2"/>
</dbReference>
<dbReference type="Gene3D" id="2.130.10.10">
    <property type="entry name" value="YVTN repeat-like/Quinoprotein amine dehydrogenase"/>
    <property type="match status" value="2"/>
</dbReference>
<dbReference type="VEuPathDB" id="FungiDB:HMPREF1541_06367"/>
<feature type="compositionally biased region" description="Acidic residues" evidence="1">
    <location>
        <begin position="474"/>
        <end position="487"/>
    </location>
</feature>
<organism evidence="2 3">
    <name type="scientific">Cyphellophora europaea (strain CBS 101466)</name>
    <name type="common">Phialophora europaea</name>
    <dbReference type="NCBI Taxonomy" id="1220924"/>
    <lineage>
        <taxon>Eukaryota</taxon>
        <taxon>Fungi</taxon>
        <taxon>Dikarya</taxon>
        <taxon>Ascomycota</taxon>
        <taxon>Pezizomycotina</taxon>
        <taxon>Eurotiomycetes</taxon>
        <taxon>Chaetothyriomycetidae</taxon>
        <taxon>Chaetothyriales</taxon>
        <taxon>Cyphellophoraceae</taxon>
        <taxon>Cyphellophora</taxon>
    </lineage>
</organism>
<accession>W2RPD1</accession>
<dbReference type="AlphaFoldDB" id="W2RPD1"/>
<name>W2RPD1_CYPE1</name>
<dbReference type="InterPro" id="IPR015943">
    <property type="entry name" value="WD40/YVTN_repeat-like_dom_sf"/>
</dbReference>
<dbReference type="Proteomes" id="UP000030752">
    <property type="component" value="Unassembled WGS sequence"/>
</dbReference>
<proteinExistence type="predicted"/>
<dbReference type="HOGENOM" id="CLU_030368_0_0_1"/>
<evidence type="ECO:0000313" key="3">
    <source>
        <dbReference type="Proteomes" id="UP000030752"/>
    </source>
</evidence>
<reference evidence="2 3" key="1">
    <citation type="submission" date="2013-03" db="EMBL/GenBank/DDBJ databases">
        <title>The Genome Sequence of Phialophora europaea CBS 101466.</title>
        <authorList>
            <consortium name="The Broad Institute Genomics Platform"/>
            <person name="Cuomo C."/>
            <person name="de Hoog S."/>
            <person name="Gorbushina A."/>
            <person name="Walker B."/>
            <person name="Young S.K."/>
            <person name="Zeng Q."/>
            <person name="Gargeya S."/>
            <person name="Fitzgerald M."/>
            <person name="Haas B."/>
            <person name="Abouelleil A."/>
            <person name="Allen A.W."/>
            <person name="Alvarado L."/>
            <person name="Arachchi H.M."/>
            <person name="Berlin A.M."/>
            <person name="Chapman S.B."/>
            <person name="Gainer-Dewar J."/>
            <person name="Goldberg J."/>
            <person name="Griggs A."/>
            <person name="Gujja S."/>
            <person name="Hansen M."/>
            <person name="Howarth C."/>
            <person name="Imamovic A."/>
            <person name="Ireland A."/>
            <person name="Larimer J."/>
            <person name="McCowan C."/>
            <person name="Murphy C."/>
            <person name="Pearson M."/>
            <person name="Poon T.W."/>
            <person name="Priest M."/>
            <person name="Roberts A."/>
            <person name="Saif S."/>
            <person name="Shea T."/>
            <person name="Sisk P."/>
            <person name="Sykes S."/>
            <person name="Wortman J."/>
            <person name="Nusbaum C."/>
            <person name="Birren B."/>
        </authorList>
    </citation>
    <scope>NUCLEOTIDE SEQUENCE [LARGE SCALE GENOMIC DNA]</scope>
    <source>
        <strain evidence="2 3">CBS 101466</strain>
    </source>
</reference>
<dbReference type="EMBL" id="KB822722">
    <property type="protein sequence ID" value="ETN38332.1"/>
    <property type="molecule type" value="Genomic_DNA"/>
</dbReference>
<feature type="region of interest" description="Disordered" evidence="1">
    <location>
        <begin position="466"/>
        <end position="487"/>
    </location>
</feature>
<dbReference type="SUPFAM" id="SSF50978">
    <property type="entry name" value="WD40 repeat-like"/>
    <property type="match status" value="1"/>
</dbReference>
<evidence type="ECO:0000256" key="1">
    <source>
        <dbReference type="SAM" id="MobiDB-lite"/>
    </source>
</evidence>
<sequence>MAKRKRQEPVLSHPTSRSNGSGPNGKVSKIAKTNGHVDVKTSTPIIQIIAGSYERVLHGISASISNVGDDVLPTVEFADSFLFNAHDSSIRCLAISPLPDASSSDQGVYLATGGSDEKVNVFNLAASPMASNSGVPIMPTLGDTKVSENPRNREIGALLSHASNISALHFPSRSKLLSASEDNTIAISRLRDLTTVSTIKAPRPKALGQPSGDTAPPGATPAGVNDFAIHPSMKLMLSVGRGEKCMRLWNLVTGKKAGVLNFEKHVLQGVKEGKYSGGEGRKIRWSPKGAEFVVSFERGAVVFGEDSKPKCRVLPSPLTKVHQMAWFELPGKKGDVIPVLAVSTEDGRIIFYSAESTASEQTKDELPDAKVLMQLGGKAAGVAGRVKDFEVLSVNGAVGQTIVVTASSDGAIRVWYLSSDEWRSAQENAGGQCGKLIGTYETGNRITCLRAFTMLPAKADDEFGLSEFEGFSGSEDESSEEDGDAEE</sequence>
<feature type="region of interest" description="Disordered" evidence="1">
    <location>
        <begin position="1"/>
        <end position="33"/>
    </location>
</feature>
<evidence type="ECO:0008006" key="4">
    <source>
        <dbReference type="Google" id="ProtNLM"/>
    </source>
</evidence>
<keyword evidence="3" id="KW-1185">Reference proteome</keyword>
<dbReference type="OrthoDB" id="308449at2759"/>
<dbReference type="InterPro" id="IPR001680">
    <property type="entry name" value="WD40_rpt"/>
</dbReference>
<gene>
    <name evidence="2" type="ORF">HMPREF1541_06367</name>
</gene>
<dbReference type="PANTHER" id="PTHR44675:SF1">
    <property type="entry name" value="P21-ACTIVATED PROTEIN KINASE-INTERACTING PROTEIN 1"/>
    <property type="match status" value="1"/>
</dbReference>
<dbReference type="STRING" id="1220924.W2RPD1"/>
<dbReference type="SMART" id="SM00320">
    <property type="entry name" value="WD40"/>
    <property type="match status" value="5"/>
</dbReference>